<evidence type="ECO:0000313" key="1">
    <source>
        <dbReference type="EMBL" id="PWW35479.1"/>
    </source>
</evidence>
<gene>
    <name evidence="1" type="ORF">DET56_11263</name>
</gene>
<evidence type="ECO:0000313" key="2">
    <source>
        <dbReference type="Proteomes" id="UP000247078"/>
    </source>
</evidence>
<dbReference type="InterPro" id="IPR047778">
    <property type="entry name" value="STM4014-like"/>
</dbReference>
<dbReference type="AlphaFoldDB" id="A0A855Y625"/>
<dbReference type="SUPFAM" id="SSF56059">
    <property type="entry name" value="Glutathione synthetase ATP-binding domain-like"/>
    <property type="match status" value="1"/>
</dbReference>
<dbReference type="NCBIfam" id="NF038074">
    <property type="entry name" value="fam_STM4014"/>
    <property type="match status" value="1"/>
</dbReference>
<comment type="caution">
    <text evidence="1">The sequence shown here is derived from an EMBL/GenBank/DDBJ whole genome shotgun (WGS) entry which is preliminary data.</text>
</comment>
<accession>A0A855Y625</accession>
<reference evidence="1 2" key="1">
    <citation type="submission" date="2018-05" db="EMBL/GenBank/DDBJ databases">
        <title>Freshwater and sediment microbial communities from various areas in North America, analyzing microbe dynamics in response to fracking.</title>
        <authorList>
            <person name="Lamendella R."/>
        </authorList>
    </citation>
    <scope>NUCLEOTIDE SEQUENCE [LARGE SCALE GENOMIC DNA]</scope>
    <source>
        <strain evidence="1 2">DB-3</strain>
    </source>
</reference>
<organism evidence="1 2">
    <name type="scientific">Paenibacillus pabuli</name>
    <dbReference type="NCBI Taxonomy" id="1472"/>
    <lineage>
        <taxon>Bacteria</taxon>
        <taxon>Bacillati</taxon>
        <taxon>Bacillota</taxon>
        <taxon>Bacilli</taxon>
        <taxon>Bacillales</taxon>
        <taxon>Paenibacillaceae</taxon>
        <taxon>Paenibacillus</taxon>
    </lineage>
</organism>
<protein>
    <recommendedName>
        <fullName evidence="3">ATP-grasp domain-containing protein</fullName>
    </recommendedName>
</protein>
<name>A0A855Y625_9BACL</name>
<sequence length="446" mass="49713">MEGNLQSPVKDSDMTLEQPLLLIGNPNNRRTLGLQEARQRLGLQPALVLPYARLLQTWRRGGTIADAVQQCLEGRVATHTHGASWISSPASISYANHDPIHGVESVPLIRIDAPGEEWEVERELLFLGAMNDVSPLIHGPSAGMIPAAQTLTLEQEWGRIYAPNQWFRGWKACLERIRYEALEYWPNARFMNDPDDIAIMFDKRKCQQHLTAHGVHVPPTLQSSEPIRNYADLRTAMKTAGMNRVFVKLACGSGASGVVAYQINPRTGAEIAITTVGMERIEGKIIFYNEGRMRRYTRTSEISVLMDWLCAEGAQIERWMAKASLGSSVFDIRQLVAGGQAGHAIVRLSQTPITNLHLRNERLLPAEAGLDEQQMVWVQTAAKAAMAAFPNSWSAGIDVMLSGGTEPRAYILDVNPFGDLLYRVQHNGLGTYEWQMELLRKEPLQP</sequence>
<dbReference type="EMBL" id="QGTZ01000012">
    <property type="protein sequence ID" value="PWW35479.1"/>
    <property type="molecule type" value="Genomic_DNA"/>
</dbReference>
<proteinExistence type="predicted"/>
<dbReference type="Proteomes" id="UP000247078">
    <property type="component" value="Unassembled WGS sequence"/>
</dbReference>
<evidence type="ECO:0008006" key="3">
    <source>
        <dbReference type="Google" id="ProtNLM"/>
    </source>
</evidence>